<dbReference type="OrthoDB" id="388551at2"/>
<name>A0A0L6CPQ6_9RHOB</name>
<dbReference type="InterPro" id="IPR003615">
    <property type="entry name" value="HNH_nuc"/>
</dbReference>
<dbReference type="Gene3D" id="3.90.75.20">
    <property type="match status" value="1"/>
</dbReference>
<dbReference type="InterPro" id="IPR044925">
    <property type="entry name" value="His-Me_finger_sf"/>
</dbReference>
<proteinExistence type="predicted"/>
<dbReference type="SUPFAM" id="SSF54060">
    <property type="entry name" value="His-Me finger endonucleases"/>
    <property type="match status" value="1"/>
</dbReference>
<dbReference type="Proteomes" id="UP000037046">
    <property type="component" value="Unassembled WGS sequence"/>
</dbReference>
<evidence type="ECO:0000313" key="3">
    <source>
        <dbReference type="Proteomes" id="UP000037046"/>
    </source>
</evidence>
<reference evidence="3" key="1">
    <citation type="submission" date="2015-07" db="EMBL/GenBank/DDBJ databases">
        <title>Draft Genome Sequence of Roseovarius tolerans EL-164, a producer of N-Acylated Alanine Methyl Esters (NAMEs).</title>
        <authorList>
            <person name="Voget S."/>
            <person name="Bruns H."/>
            <person name="Wagner-Doebler I."/>
            <person name="Schulz S."/>
            <person name="Daniel R."/>
        </authorList>
    </citation>
    <scope>NUCLEOTIDE SEQUENCE [LARGE SCALE GENOMIC DNA]</scope>
    <source>
        <strain evidence="3">EL-164</strain>
    </source>
</reference>
<dbReference type="Pfam" id="PF13392">
    <property type="entry name" value="HNH_3"/>
    <property type="match status" value="1"/>
</dbReference>
<accession>A0A0L6CPQ6</accession>
<evidence type="ECO:0000313" key="2">
    <source>
        <dbReference type="EMBL" id="KNX39749.1"/>
    </source>
</evidence>
<organism evidence="2 3">
    <name type="scientific">Roseovarius tolerans</name>
    <dbReference type="NCBI Taxonomy" id="74031"/>
    <lineage>
        <taxon>Bacteria</taxon>
        <taxon>Pseudomonadati</taxon>
        <taxon>Pseudomonadota</taxon>
        <taxon>Alphaproteobacteria</taxon>
        <taxon>Rhodobacterales</taxon>
        <taxon>Roseobacteraceae</taxon>
        <taxon>Roseovarius</taxon>
    </lineage>
</organism>
<keyword evidence="3" id="KW-1185">Reference proteome</keyword>
<dbReference type="EMBL" id="LGVV01000117">
    <property type="protein sequence ID" value="KNX39749.1"/>
    <property type="molecule type" value="Genomic_DNA"/>
</dbReference>
<dbReference type="RefSeq" id="WP_050664503.1">
    <property type="nucleotide sequence ID" value="NZ_CP118494.1"/>
</dbReference>
<gene>
    <name evidence="2" type="ORF">ROTO_37180</name>
</gene>
<feature type="domain" description="HNH nuclease" evidence="1">
    <location>
        <begin position="84"/>
        <end position="125"/>
    </location>
</feature>
<comment type="caution">
    <text evidence="2">The sequence shown here is derived from an EMBL/GenBank/DDBJ whole genome shotgun (WGS) entry which is preliminary data.</text>
</comment>
<dbReference type="PATRIC" id="fig|74031.6.peg.3826"/>
<dbReference type="AlphaFoldDB" id="A0A0L6CPQ6"/>
<evidence type="ECO:0000259" key="1">
    <source>
        <dbReference type="Pfam" id="PF13392"/>
    </source>
</evidence>
<sequence length="194" mass="22291">MNKTDQLLRPENLDFLRATFDTTEIDLGRLYWKERPRHHFKSSRNHTTFNNKYGGKIVGKTPCLKMPHIIVGIRHPDLGPVRVMLHRLIWLLKYEEEPPKLIDHINRIPFDNRPSNLRAATYTDNLTNCIANSGCLSSGEVKEIGDGRYRTVFVPGPGIPEMAFEFDSKLMANTALNYLSFLFDARYAEVEGRG</sequence>
<protein>
    <recommendedName>
        <fullName evidence="1">HNH nuclease domain-containing protein</fullName>
    </recommendedName>
</protein>